<dbReference type="RefSeq" id="WP_086950892.1">
    <property type="nucleotide sequence ID" value="NZ_FWFD01000008.1"/>
</dbReference>
<comment type="catalytic activity">
    <reaction evidence="4 5">
        <text>O-phospho-L-tyrosyl-[protein] + H2O = L-tyrosyl-[protein] + phosphate</text>
        <dbReference type="Rhea" id="RHEA:10684"/>
        <dbReference type="Rhea" id="RHEA-COMP:10136"/>
        <dbReference type="Rhea" id="RHEA-COMP:20101"/>
        <dbReference type="ChEBI" id="CHEBI:15377"/>
        <dbReference type="ChEBI" id="CHEBI:43474"/>
        <dbReference type="ChEBI" id="CHEBI:46858"/>
        <dbReference type="ChEBI" id="CHEBI:61978"/>
        <dbReference type="EC" id="3.1.3.48"/>
    </reaction>
</comment>
<dbReference type="EC" id="3.1.3.48" evidence="5"/>
<dbReference type="InterPro" id="IPR016667">
    <property type="entry name" value="Caps_polysacc_synth_CpsB/CapC"/>
</dbReference>
<dbReference type="PANTHER" id="PTHR39181">
    <property type="entry name" value="TYROSINE-PROTEIN PHOSPHATASE YWQE"/>
    <property type="match status" value="1"/>
</dbReference>
<dbReference type="AlphaFoldDB" id="A0A1X6WLV3"/>
<dbReference type="EMBL" id="FWFD01000008">
    <property type="protein sequence ID" value="SLM85250.1"/>
    <property type="molecule type" value="Genomic_DNA"/>
</dbReference>
<dbReference type="InterPro" id="IPR016195">
    <property type="entry name" value="Pol/histidinol_Pase-like"/>
</dbReference>
<protein>
    <recommendedName>
        <fullName evidence="5">Tyrosine-protein phosphatase</fullName>
        <ecNumber evidence="5">3.1.3.48</ecNumber>
    </recommendedName>
</protein>
<proteinExistence type="inferred from homology"/>
<reference evidence="7" key="1">
    <citation type="submission" date="2017-02" db="EMBL/GenBank/DDBJ databases">
        <authorList>
            <person name="Dridi B."/>
        </authorList>
    </citation>
    <scope>NUCLEOTIDE SEQUENCE [LARGE SCALE GENOMIC DNA]</scope>
    <source>
        <strain evidence="7">bH819</strain>
    </source>
</reference>
<keyword evidence="2 5" id="KW-0378">Hydrolase</keyword>
<evidence type="ECO:0000256" key="2">
    <source>
        <dbReference type="ARBA" id="ARBA00022801"/>
    </source>
</evidence>
<evidence type="ECO:0000256" key="5">
    <source>
        <dbReference type="PIRNR" id="PIRNR016557"/>
    </source>
</evidence>
<dbReference type="PIRSF" id="PIRSF016557">
    <property type="entry name" value="Caps_synth_CpsB"/>
    <property type="match status" value="1"/>
</dbReference>
<keyword evidence="3 5" id="KW-0904">Protein phosphatase</keyword>
<evidence type="ECO:0000256" key="4">
    <source>
        <dbReference type="ARBA" id="ARBA00051722"/>
    </source>
</evidence>
<evidence type="ECO:0000313" key="6">
    <source>
        <dbReference type="EMBL" id="SLM85250.1"/>
    </source>
</evidence>
<dbReference type="Proteomes" id="UP000195918">
    <property type="component" value="Unassembled WGS sequence"/>
</dbReference>
<evidence type="ECO:0000256" key="3">
    <source>
        <dbReference type="ARBA" id="ARBA00022912"/>
    </source>
</evidence>
<dbReference type="OrthoDB" id="9788539at2"/>
<organism evidence="6 7">
    <name type="scientific">Vagococcus fluvialis bH819</name>
    <dbReference type="NCBI Taxonomy" id="1255619"/>
    <lineage>
        <taxon>Bacteria</taxon>
        <taxon>Bacillati</taxon>
        <taxon>Bacillota</taxon>
        <taxon>Bacilli</taxon>
        <taxon>Lactobacillales</taxon>
        <taxon>Enterococcaceae</taxon>
        <taxon>Vagococcus</taxon>
    </lineage>
</organism>
<evidence type="ECO:0000313" key="7">
    <source>
        <dbReference type="Proteomes" id="UP000195918"/>
    </source>
</evidence>
<name>A0A1X6WLV3_9ENTE</name>
<dbReference type="GO" id="GO:0030145">
    <property type="term" value="F:manganese ion binding"/>
    <property type="evidence" value="ECO:0007669"/>
    <property type="project" value="UniProtKB-UniRule"/>
</dbReference>
<gene>
    <name evidence="6" type="ORF">FM121_04080</name>
</gene>
<dbReference type="SUPFAM" id="SSF89550">
    <property type="entry name" value="PHP domain-like"/>
    <property type="match status" value="1"/>
</dbReference>
<comment type="similarity">
    <text evidence="1 5">Belongs to the metallo-dependent hydrolases superfamily. CpsB/CapC family.</text>
</comment>
<dbReference type="GO" id="GO:0004725">
    <property type="term" value="F:protein tyrosine phosphatase activity"/>
    <property type="evidence" value="ECO:0007669"/>
    <property type="project" value="UniProtKB-UniRule"/>
</dbReference>
<dbReference type="Gene3D" id="3.20.20.140">
    <property type="entry name" value="Metal-dependent hydrolases"/>
    <property type="match status" value="1"/>
</dbReference>
<keyword evidence="7" id="KW-1185">Reference proteome</keyword>
<evidence type="ECO:0000256" key="1">
    <source>
        <dbReference type="ARBA" id="ARBA00005750"/>
    </source>
</evidence>
<accession>A0A1X6WLV3</accession>
<dbReference type="PANTHER" id="PTHR39181:SF1">
    <property type="entry name" value="TYROSINE-PROTEIN PHOSPHATASE YWQE"/>
    <property type="match status" value="1"/>
</dbReference>
<sequence>MLVDIHCHILPGIDDGAQTIEDSLEMARVAASEGITHILCTPHHNNGVYLNPKHDVIKKVEALQAVLDEQDIPITLFEGQEIRLSHDVLRRISQNEILFTDLDDTYILIEFPSAEVPLYARHTLFDLCTSGYRPIIVHPERNQQLMKNPNLLIPFIEMGCLAQVTCASYVGQFGSEIQKVAKIMIENNLAHMLSSDAHNTGHRGFYTKAAYDLLLKEFGVEKKELFIQTLKDVVNGDRVKTLEYTEYKKKFKLFG</sequence>
<dbReference type="Pfam" id="PF19567">
    <property type="entry name" value="CpsB_CapC"/>
    <property type="match status" value="1"/>
</dbReference>